<proteinExistence type="predicted"/>
<gene>
    <name evidence="1" type="ORF">OTU49_006505</name>
</gene>
<evidence type="ECO:0000313" key="2">
    <source>
        <dbReference type="Proteomes" id="UP001445076"/>
    </source>
</evidence>
<protein>
    <submittedName>
        <fullName evidence="1">Uncharacterized protein</fullName>
    </submittedName>
</protein>
<reference evidence="1 2" key="1">
    <citation type="journal article" date="2024" name="BMC Genomics">
        <title>Genome assembly of redclaw crayfish (Cherax quadricarinatus) provides insights into its immune adaptation and hypoxia tolerance.</title>
        <authorList>
            <person name="Liu Z."/>
            <person name="Zheng J."/>
            <person name="Li H."/>
            <person name="Fang K."/>
            <person name="Wang S."/>
            <person name="He J."/>
            <person name="Zhou D."/>
            <person name="Weng S."/>
            <person name="Chi M."/>
            <person name="Gu Z."/>
            <person name="He J."/>
            <person name="Li F."/>
            <person name="Wang M."/>
        </authorList>
    </citation>
    <scope>NUCLEOTIDE SEQUENCE [LARGE SCALE GENOMIC DNA]</scope>
    <source>
        <strain evidence="1">ZL_2023a</strain>
    </source>
</reference>
<keyword evidence="2" id="KW-1185">Reference proteome</keyword>
<dbReference type="EMBL" id="JARKIK010000054">
    <property type="protein sequence ID" value="KAK8733175.1"/>
    <property type="molecule type" value="Genomic_DNA"/>
</dbReference>
<dbReference type="AlphaFoldDB" id="A0AAW0WQR3"/>
<comment type="caution">
    <text evidence="1">The sequence shown here is derived from an EMBL/GenBank/DDBJ whole genome shotgun (WGS) entry which is preliminary data.</text>
</comment>
<evidence type="ECO:0000313" key="1">
    <source>
        <dbReference type="EMBL" id="KAK8733175.1"/>
    </source>
</evidence>
<dbReference type="Proteomes" id="UP001445076">
    <property type="component" value="Unassembled WGS sequence"/>
</dbReference>
<name>A0AAW0WQR3_CHEQU</name>
<accession>A0AAW0WQR3</accession>
<organism evidence="1 2">
    <name type="scientific">Cherax quadricarinatus</name>
    <name type="common">Australian red claw crayfish</name>
    <dbReference type="NCBI Taxonomy" id="27406"/>
    <lineage>
        <taxon>Eukaryota</taxon>
        <taxon>Metazoa</taxon>
        <taxon>Ecdysozoa</taxon>
        <taxon>Arthropoda</taxon>
        <taxon>Crustacea</taxon>
        <taxon>Multicrustacea</taxon>
        <taxon>Malacostraca</taxon>
        <taxon>Eumalacostraca</taxon>
        <taxon>Eucarida</taxon>
        <taxon>Decapoda</taxon>
        <taxon>Pleocyemata</taxon>
        <taxon>Astacidea</taxon>
        <taxon>Parastacoidea</taxon>
        <taxon>Parastacidae</taxon>
        <taxon>Cherax</taxon>
    </lineage>
</organism>
<sequence>MTALLWEYIKAVCGCMSQSLIDPIPRPCRTLGRPSDLELDPARSHNEYPAGGVLMALASIPAGLDGVFEFYLCPQSDNSAEECLERIPLELGDGSGSVFNLTSVTRPDKYEIAIRIPDDVTCDLCTLQLRVVVNCRDPSKCVRVDDVFCSDVTVREAKDSEKRMFALLFQVLGGIIKSIRRV</sequence>